<evidence type="ECO:0000256" key="1">
    <source>
        <dbReference type="SAM" id="MobiDB-lite"/>
    </source>
</evidence>
<sequence length="296" mass="32697">MKRLLIILLVLFTVGSVDAQRKKSSSKKKAKHSSVKKTSKKRRHHRGGGSSSYAEPDPEPEEEFQYVTMGADKRMVFNDPPEGEQKPYVLINDVPYEGNLRDINVNDVLEVSVVKRKSARAMYGAKAAAGAVFIKARHMPNGMASAPVKPVTTLPVKKSFIYNEEVTFGSVSDIAPEKILAIDTLIQPKFVGSKDNDTTLNVTSKVYGKKLYQYKFGTMSKAYKRYIRSRRGKDDGVNYVVSDGTTLIGGNEDDLLALFKLYSADIASVSFTPAKGTRKNRTPATLNIELNQVPAP</sequence>
<evidence type="ECO:0000313" key="4">
    <source>
        <dbReference type="Proteomes" id="UP000318010"/>
    </source>
</evidence>
<dbReference type="EMBL" id="VOEI01000006">
    <property type="protein sequence ID" value="TWR24677.1"/>
    <property type="molecule type" value="Genomic_DNA"/>
</dbReference>
<keyword evidence="2" id="KW-0732">Signal</keyword>
<evidence type="ECO:0008006" key="5">
    <source>
        <dbReference type="Google" id="ProtNLM"/>
    </source>
</evidence>
<feature type="signal peptide" evidence="2">
    <location>
        <begin position="1"/>
        <end position="19"/>
    </location>
</feature>
<keyword evidence="4" id="KW-1185">Reference proteome</keyword>
<dbReference type="Proteomes" id="UP000318010">
    <property type="component" value="Unassembled WGS sequence"/>
</dbReference>
<feature type="compositionally biased region" description="Basic residues" evidence="1">
    <location>
        <begin position="22"/>
        <end position="47"/>
    </location>
</feature>
<dbReference type="Gene3D" id="2.170.130.10">
    <property type="entry name" value="TonB-dependent receptor, plug domain"/>
    <property type="match status" value="1"/>
</dbReference>
<gene>
    <name evidence="3" type="ORF">FPZ42_16435</name>
</gene>
<reference evidence="3 4" key="1">
    <citation type="submission" date="2019-07" db="EMBL/GenBank/DDBJ databases">
        <authorList>
            <person name="Kim J."/>
        </authorList>
    </citation>
    <scope>NUCLEOTIDE SEQUENCE [LARGE SCALE GENOMIC DNA]</scope>
    <source>
        <strain evidence="3 4">MJ1a</strain>
    </source>
</reference>
<dbReference type="RefSeq" id="WP_146272938.1">
    <property type="nucleotide sequence ID" value="NZ_VOEI01000006.1"/>
</dbReference>
<organism evidence="3 4">
    <name type="scientific">Mucilaginibacter achroorhodeus</name>
    <dbReference type="NCBI Taxonomy" id="2599294"/>
    <lineage>
        <taxon>Bacteria</taxon>
        <taxon>Pseudomonadati</taxon>
        <taxon>Bacteroidota</taxon>
        <taxon>Sphingobacteriia</taxon>
        <taxon>Sphingobacteriales</taxon>
        <taxon>Sphingobacteriaceae</taxon>
        <taxon>Mucilaginibacter</taxon>
    </lineage>
</organism>
<evidence type="ECO:0000256" key="2">
    <source>
        <dbReference type="SAM" id="SignalP"/>
    </source>
</evidence>
<feature type="region of interest" description="Disordered" evidence="1">
    <location>
        <begin position="20"/>
        <end position="61"/>
    </location>
</feature>
<name>A0A563TZ92_9SPHI</name>
<comment type="caution">
    <text evidence="3">The sequence shown here is derived from an EMBL/GenBank/DDBJ whole genome shotgun (WGS) entry which is preliminary data.</text>
</comment>
<proteinExistence type="predicted"/>
<evidence type="ECO:0000313" key="3">
    <source>
        <dbReference type="EMBL" id="TWR24677.1"/>
    </source>
</evidence>
<dbReference type="OrthoDB" id="792617at2"/>
<accession>A0A563TZ92</accession>
<protein>
    <recommendedName>
        <fullName evidence="5">TonB-dependent receptor plug domain-containing protein</fullName>
    </recommendedName>
</protein>
<dbReference type="InterPro" id="IPR037066">
    <property type="entry name" value="Plug_dom_sf"/>
</dbReference>
<dbReference type="AlphaFoldDB" id="A0A563TZ92"/>
<feature type="chain" id="PRO_5022045443" description="TonB-dependent receptor plug domain-containing protein" evidence="2">
    <location>
        <begin position="20"/>
        <end position="296"/>
    </location>
</feature>